<evidence type="ECO:0000313" key="1">
    <source>
        <dbReference type="EMBL" id="PTB70596.1"/>
    </source>
</evidence>
<organism evidence="1 2">
    <name type="scientific">Trichoderma citrinoviride</name>
    <dbReference type="NCBI Taxonomy" id="58853"/>
    <lineage>
        <taxon>Eukaryota</taxon>
        <taxon>Fungi</taxon>
        <taxon>Dikarya</taxon>
        <taxon>Ascomycota</taxon>
        <taxon>Pezizomycotina</taxon>
        <taxon>Sordariomycetes</taxon>
        <taxon>Hypocreomycetidae</taxon>
        <taxon>Hypocreales</taxon>
        <taxon>Hypocreaceae</taxon>
        <taxon>Trichoderma</taxon>
    </lineage>
</organism>
<reference evidence="2" key="1">
    <citation type="submission" date="2016-07" db="EMBL/GenBank/DDBJ databases">
        <title>Multiple horizontal gene transfer events from other fungi enriched the ability of initially mycotrophic Trichoderma (Ascomycota) to feed on dead plant biomass.</title>
        <authorList>
            <consortium name="DOE Joint Genome Institute"/>
            <person name="Atanasova L."/>
            <person name="Chenthamara K."/>
            <person name="Zhang J."/>
            <person name="Grujic M."/>
            <person name="Henrissat B."/>
            <person name="Kuo A."/>
            <person name="Aerts A."/>
            <person name="Salamov A."/>
            <person name="Lipzen A."/>
            <person name="Labutti K."/>
            <person name="Barry K."/>
            <person name="Miao Y."/>
            <person name="Rahimi M.J."/>
            <person name="Shen Q."/>
            <person name="Grigoriev I.V."/>
            <person name="Kubicek C.P."/>
            <person name="Druzhinina I.S."/>
        </authorList>
    </citation>
    <scope>NUCLEOTIDE SEQUENCE [LARGE SCALE GENOMIC DNA]</scope>
    <source>
        <strain evidence="2">TUCIM 6016</strain>
    </source>
</reference>
<proteinExistence type="predicted"/>
<dbReference type="RefSeq" id="XP_024753916.1">
    <property type="nucleotide sequence ID" value="XM_024893827.1"/>
</dbReference>
<gene>
    <name evidence="1" type="ORF">BBK36DRAFT_1155398</name>
</gene>
<accession>A0A2T4BMS3</accession>
<dbReference type="OrthoDB" id="4899514at2759"/>
<keyword evidence="2" id="KW-1185">Reference proteome</keyword>
<sequence length="350" mass="39652">MARTQMQLYLAEKSCFLCRNYLPYFSGFGAHLSRLMTWEMEVLGFIDISPDSSHDPRVFTFKADLGDPQFIVNPTLTLRGGTTRVAVVHERPRTEYRHAFFAHQACCKVVALLQRKLACRELYNLAVQTSELLPKDCWGQERPWHLASLADTIETGIVDAQNTSLGACLLKCAKLPPEIHNYILRYIRGTSLASSLMTALHTYTTGRCQSLVTISSHPGAKSLLPTDHVDMAHVCASFITLFGRSYLTSLEIFLKEGHGDASNRKCLEIRINEIRRVQFITGMHGISAIRFYLRDGSVSDWLGDTRRGWRSRPIEVTRSDLYFPRHVRAFIFNRRTSAAPSPTLTYSSNK</sequence>
<evidence type="ECO:0000313" key="2">
    <source>
        <dbReference type="Proteomes" id="UP000241546"/>
    </source>
</evidence>
<name>A0A2T4BMS3_9HYPO</name>
<protein>
    <submittedName>
        <fullName evidence="1">Uncharacterized protein</fullName>
    </submittedName>
</protein>
<dbReference type="GeneID" id="36601945"/>
<dbReference type="EMBL" id="KZ680207">
    <property type="protein sequence ID" value="PTB70596.1"/>
    <property type="molecule type" value="Genomic_DNA"/>
</dbReference>
<dbReference type="AlphaFoldDB" id="A0A2T4BMS3"/>
<dbReference type="Proteomes" id="UP000241546">
    <property type="component" value="Unassembled WGS sequence"/>
</dbReference>